<proteinExistence type="inferred from homology"/>
<dbReference type="GO" id="GO:0019698">
    <property type="term" value="P:D-galacturonate catabolic process"/>
    <property type="evidence" value="ECO:0007669"/>
    <property type="project" value="TreeGrafter"/>
</dbReference>
<organism evidence="8 9">
    <name type="scientific">Candidatus Scybalocola faecigallinarum</name>
    <dbReference type="NCBI Taxonomy" id="2840941"/>
    <lineage>
        <taxon>Bacteria</taxon>
        <taxon>Bacillati</taxon>
        <taxon>Bacillota</taxon>
        <taxon>Clostridia</taxon>
        <taxon>Lachnospirales</taxon>
        <taxon>Lachnospiraceae</taxon>
        <taxon>Lachnospiraceae incertae sedis</taxon>
        <taxon>Candidatus Scybalocola (ex Gilroy et al. 2021)</taxon>
    </lineage>
</organism>
<dbReference type="Proteomes" id="UP000823927">
    <property type="component" value="Unassembled WGS sequence"/>
</dbReference>
<dbReference type="GO" id="GO:0042840">
    <property type="term" value="P:D-glucuronate catabolic process"/>
    <property type="evidence" value="ECO:0007669"/>
    <property type="project" value="TreeGrafter"/>
</dbReference>
<accession>A0A9D1JPG6</accession>
<reference evidence="8" key="2">
    <citation type="journal article" date="2021" name="PeerJ">
        <title>Extensive microbial diversity within the chicken gut microbiome revealed by metagenomics and culture.</title>
        <authorList>
            <person name="Gilroy R."/>
            <person name="Ravi A."/>
            <person name="Getino M."/>
            <person name="Pursley I."/>
            <person name="Horton D.L."/>
            <person name="Alikhan N.F."/>
            <person name="Baker D."/>
            <person name="Gharbi K."/>
            <person name="Hall N."/>
            <person name="Watson M."/>
            <person name="Adriaenssens E.M."/>
            <person name="Foster-Nyarko E."/>
            <person name="Jarju S."/>
            <person name="Secka A."/>
            <person name="Antonio M."/>
            <person name="Oren A."/>
            <person name="Chaudhuri R.R."/>
            <person name="La Ragione R."/>
            <person name="Hildebrand F."/>
            <person name="Pallen M.J."/>
        </authorList>
    </citation>
    <scope>NUCLEOTIDE SEQUENCE</scope>
    <source>
        <strain evidence="8">CHK178-757</strain>
    </source>
</reference>
<dbReference type="Gene3D" id="1.10.2020.10">
    <property type="entry name" value="uronate isomerase, domain 2, chain A"/>
    <property type="match status" value="1"/>
</dbReference>
<dbReference type="InterPro" id="IPR032466">
    <property type="entry name" value="Metal_Hydrolase"/>
</dbReference>
<keyword evidence="6 7" id="KW-0413">Isomerase</keyword>
<dbReference type="EC" id="5.3.1.12" evidence="4 7"/>
<dbReference type="EMBL" id="DVIT01000003">
    <property type="protein sequence ID" value="HIS46078.1"/>
    <property type="molecule type" value="Genomic_DNA"/>
</dbReference>
<dbReference type="InterPro" id="IPR003766">
    <property type="entry name" value="Uronate_isomerase"/>
</dbReference>
<evidence type="ECO:0000256" key="4">
    <source>
        <dbReference type="ARBA" id="ARBA00012546"/>
    </source>
</evidence>
<sequence>MAFITEDFMLHGETAKALYHEHAKNMPIIDYHNHLDPKKIYEDPCYDNIAQVWLEGDHYKWRAMRAMGFPETVISGGGDDFERFQAWAQTVENCIGNPLYHWTHLELKRYFNVDKVLNKKNAAYIWDACNEKLRSREFSVRNLLRMQQVKMLCTTDDPADDLIWHKKLKAEGFDIHVLPSFRPGRALSIEAEDFSEYAHLLSEKTHENVSHVDGLLKALSSRLDDFAAAGCRVSDHSLDTDFYIPADEAQADAIYQKGMEGRPVSPAEAAMYRGYLLTALGREYHKRDLVMQLHIGALRNTSSRMFARLGADTGFDSMGDFSYAASLAGLMDAMDRTDELPKMVLYGLNPQDMDMLAAMAGNFQGNDRGIRGKIQLGSAWWFGDHKDGILRQLKALSSNGLLPVFIGMLTDSRSFLSFPRHEYFRRILCDFTGNLVDLGEYPKDMEFLGEMTENICYYNCRAFLTEIRS</sequence>
<dbReference type="SUPFAM" id="SSF51556">
    <property type="entry name" value="Metallo-dependent hydrolases"/>
    <property type="match status" value="1"/>
</dbReference>
<evidence type="ECO:0000256" key="7">
    <source>
        <dbReference type="HAMAP-Rule" id="MF_00675"/>
    </source>
</evidence>
<comment type="catalytic activity">
    <reaction evidence="1 7">
        <text>D-glucuronate = D-fructuronate</text>
        <dbReference type="Rhea" id="RHEA:13049"/>
        <dbReference type="ChEBI" id="CHEBI:58720"/>
        <dbReference type="ChEBI" id="CHEBI:59863"/>
        <dbReference type="EC" id="5.3.1.12"/>
    </reaction>
</comment>
<evidence type="ECO:0000256" key="2">
    <source>
        <dbReference type="ARBA" id="ARBA00004892"/>
    </source>
</evidence>
<protein>
    <recommendedName>
        <fullName evidence="5 7">Uronate isomerase</fullName>
        <ecNumber evidence="4 7">5.3.1.12</ecNumber>
    </recommendedName>
    <alternativeName>
        <fullName evidence="7">Glucuronate isomerase</fullName>
    </alternativeName>
    <alternativeName>
        <fullName evidence="7">Uronic isomerase</fullName>
    </alternativeName>
</protein>
<comment type="pathway">
    <text evidence="2 7">Carbohydrate metabolism; pentose and glucuronate interconversion.</text>
</comment>
<dbReference type="Pfam" id="PF02614">
    <property type="entry name" value="UxaC"/>
    <property type="match status" value="1"/>
</dbReference>
<comment type="caution">
    <text evidence="8">The sequence shown here is derived from an EMBL/GenBank/DDBJ whole genome shotgun (WGS) entry which is preliminary data.</text>
</comment>
<comment type="similarity">
    <text evidence="3 7">Belongs to the metallo-dependent hydrolases superfamily. Uronate isomerase family.</text>
</comment>
<dbReference type="NCBIfam" id="NF002794">
    <property type="entry name" value="PRK02925.1"/>
    <property type="match status" value="1"/>
</dbReference>
<gene>
    <name evidence="7 8" type="primary">uxaC</name>
    <name evidence="8" type="ORF">IAB46_00715</name>
</gene>
<evidence type="ECO:0000256" key="6">
    <source>
        <dbReference type="ARBA" id="ARBA00023235"/>
    </source>
</evidence>
<dbReference type="GO" id="GO:0008880">
    <property type="term" value="F:glucuronate isomerase activity"/>
    <property type="evidence" value="ECO:0007669"/>
    <property type="project" value="UniProtKB-UniRule"/>
</dbReference>
<name>A0A9D1JPG6_9FIRM</name>
<evidence type="ECO:0000256" key="1">
    <source>
        <dbReference type="ARBA" id="ARBA00001165"/>
    </source>
</evidence>
<evidence type="ECO:0000313" key="8">
    <source>
        <dbReference type="EMBL" id="HIS46078.1"/>
    </source>
</evidence>
<reference evidence="8" key="1">
    <citation type="submission" date="2020-10" db="EMBL/GenBank/DDBJ databases">
        <authorList>
            <person name="Gilroy R."/>
        </authorList>
    </citation>
    <scope>NUCLEOTIDE SEQUENCE</scope>
    <source>
        <strain evidence="8">CHK178-757</strain>
    </source>
</reference>
<dbReference type="PANTHER" id="PTHR30068">
    <property type="entry name" value="URONATE ISOMERASE"/>
    <property type="match status" value="1"/>
</dbReference>
<evidence type="ECO:0000256" key="5">
    <source>
        <dbReference type="ARBA" id="ARBA00020555"/>
    </source>
</evidence>
<dbReference type="HAMAP" id="MF_00675">
    <property type="entry name" value="UxaC"/>
    <property type="match status" value="1"/>
</dbReference>
<evidence type="ECO:0000313" key="9">
    <source>
        <dbReference type="Proteomes" id="UP000823927"/>
    </source>
</evidence>
<comment type="catalytic activity">
    <reaction evidence="7">
        <text>aldehydo-D-galacturonate = keto-D-tagaturonate</text>
        <dbReference type="Rhea" id="RHEA:27702"/>
        <dbReference type="ChEBI" id="CHEBI:12952"/>
        <dbReference type="ChEBI" id="CHEBI:17886"/>
    </reaction>
</comment>
<dbReference type="AlphaFoldDB" id="A0A9D1JPG6"/>
<dbReference type="Gene3D" id="3.20.20.140">
    <property type="entry name" value="Metal-dependent hydrolases"/>
    <property type="match status" value="1"/>
</dbReference>
<dbReference type="PANTHER" id="PTHR30068:SF4">
    <property type="entry name" value="URONATE ISOMERASE"/>
    <property type="match status" value="1"/>
</dbReference>
<evidence type="ECO:0000256" key="3">
    <source>
        <dbReference type="ARBA" id="ARBA00008397"/>
    </source>
</evidence>